<dbReference type="SUPFAM" id="SSF56327">
    <property type="entry name" value="LDH C-terminal domain-like"/>
    <property type="match status" value="1"/>
</dbReference>
<dbReference type="Pfam" id="PF00056">
    <property type="entry name" value="Ldh_1_N"/>
    <property type="match status" value="1"/>
</dbReference>
<comment type="subcellular location">
    <subcellularLocation>
        <location evidence="7">Cytoplasm</location>
    </subcellularLocation>
</comment>
<dbReference type="NCBIfam" id="TIGR01771">
    <property type="entry name" value="L-LDH-NAD"/>
    <property type="match status" value="1"/>
</dbReference>
<comment type="similarity">
    <text evidence="2 7">Belongs to the LDH/MDH superfamily. LDH family.</text>
</comment>
<feature type="binding site" evidence="7">
    <location>
        <position position="147"/>
    </location>
    <ligand>
        <name>NAD(+)</name>
        <dbReference type="ChEBI" id="CHEBI:57540"/>
    </ligand>
</feature>
<evidence type="ECO:0000256" key="2">
    <source>
        <dbReference type="ARBA" id="ARBA00006054"/>
    </source>
</evidence>
<dbReference type="InterPro" id="IPR018177">
    <property type="entry name" value="L-lactate_DH_AS"/>
</dbReference>
<evidence type="ECO:0000259" key="12">
    <source>
        <dbReference type="Pfam" id="PF02866"/>
    </source>
</evidence>
<feature type="domain" description="Lactate/malate dehydrogenase N-terminal" evidence="11">
    <location>
        <begin position="9"/>
        <end position="146"/>
    </location>
</feature>
<gene>
    <name evidence="7" type="primary">ldh</name>
    <name evidence="13" type="ORF">SAMN02745158_02182</name>
</gene>
<dbReference type="EMBL" id="FQVI01000010">
    <property type="protein sequence ID" value="SHE99283.1"/>
    <property type="molecule type" value="Genomic_DNA"/>
</dbReference>
<evidence type="ECO:0000256" key="8">
    <source>
        <dbReference type="PIRSR" id="PIRSR000102-1"/>
    </source>
</evidence>
<dbReference type="PANTHER" id="PTHR43128:SF16">
    <property type="entry name" value="L-LACTATE DEHYDROGENASE"/>
    <property type="match status" value="1"/>
</dbReference>
<dbReference type="GO" id="GO:0006096">
    <property type="term" value="P:glycolytic process"/>
    <property type="evidence" value="ECO:0007669"/>
    <property type="project" value="UniProtKB-UniRule"/>
</dbReference>
<evidence type="ECO:0000256" key="1">
    <source>
        <dbReference type="ARBA" id="ARBA00004843"/>
    </source>
</evidence>
<dbReference type="RefSeq" id="WP_072851598.1">
    <property type="nucleotide sequence ID" value="NZ_FQVI01000010.1"/>
</dbReference>
<sequence length="324" mass="34962">MGKNKNKNKIVVVGAGNVGEAIAYTLMLRKQASDIVLVDLNEDRAKGSALDIAHATAFFRQIKVRKGGYEECEDAAIIVITAGMARKPGQTRLDLAKSNVAIVRSITRNIMKYAENPILIVVSNPVDISTYVACQESGLPSERVIGTGTTLDTARFRYLISEELGADVCDVNAYILGEHGDSQVPVWSSATIAGEPVDQFRKAMGCKGELDHEALGERARDSGAEVIQLKGATFYGIAMMTSRIAEAILSDGNTVLPVSHVLGEEFPSYRGIAFSLPCVINGKGIQRVLDIPMDEAEKKKMEDSAETLREFLTKALEAPKKAAS</sequence>
<evidence type="ECO:0000256" key="9">
    <source>
        <dbReference type="PIRSR" id="PIRSR000102-2"/>
    </source>
</evidence>
<dbReference type="PANTHER" id="PTHR43128">
    <property type="entry name" value="L-2-HYDROXYCARBOXYLATE DEHYDROGENASE (NAD(P)(+))"/>
    <property type="match status" value="1"/>
</dbReference>
<evidence type="ECO:0000256" key="5">
    <source>
        <dbReference type="ARBA" id="ARBA00023027"/>
    </source>
</evidence>
<reference evidence="13 14" key="1">
    <citation type="submission" date="2016-11" db="EMBL/GenBank/DDBJ databases">
        <authorList>
            <person name="Jaros S."/>
            <person name="Januszkiewicz K."/>
            <person name="Wedrychowicz H."/>
        </authorList>
    </citation>
    <scope>NUCLEOTIDE SEQUENCE [LARGE SCALE GENOMIC DNA]</scope>
    <source>
        <strain evidence="13 14">DSM 17459</strain>
    </source>
</reference>
<organism evidence="13 14">
    <name type="scientific">Lactonifactor longoviformis DSM 17459</name>
    <dbReference type="NCBI Taxonomy" id="1122155"/>
    <lineage>
        <taxon>Bacteria</taxon>
        <taxon>Bacillati</taxon>
        <taxon>Bacillota</taxon>
        <taxon>Clostridia</taxon>
        <taxon>Eubacteriales</taxon>
        <taxon>Clostridiaceae</taxon>
        <taxon>Lactonifactor</taxon>
    </lineage>
</organism>
<keyword evidence="14" id="KW-1185">Reference proteome</keyword>
<keyword evidence="5 7" id="KW-0520">NAD</keyword>
<evidence type="ECO:0000256" key="4">
    <source>
        <dbReference type="ARBA" id="ARBA00023002"/>
    </source>
</evidence>
<dbReference type="PRINTS" id="PR00086">
    <property type="entry name" value="LLDHDRGNASE"/>
</dbReference>
<feature type="binding site" evidence="9">
    <location>
        <position position="155"/>
    </location>
    <ligand>
        <name>substrate</name>
    </ligand>
</feature>
<dbReference type="GO" id="GO:0006089">
    <property type="term" value="P:lactate metabolic process"/>
    <property type="evidence" value="ECO:0007669"/>
    <property type="project" value="TreeGrafter"/>
</dbReference>
<comment type="pathway">
    <text evidence="1 7">Fermentation; pyruvate fermentation to lactate; (S)-lactate from pyruvate: step 1/1.</text>
</comment>
<feature type="binding site" evidence="7">
    <location>
        <position position="69"/>
    </location>
    <ligand>
        <name>NAD(+)</name>
        <dbReference type="ChEBI" id="CHEBI:57540"/>
    </ligand>
</feature>
<evidence type="ECO:0000313" key="14">
    <source>
        <dbReference type="Proteomes" id="UP000184245"/>
    </source>
</evidence>
<feature type="domain" description="Lactate/malate dehydrogenase C-terminal" evidence="12">
    <location>
        <begin position="149"/>
        <end position="317"/>
    </location>
</feature>
<comment type="catalytic activity">
    <reaction evidence="6 7">
        <text>(S)-lactate + NAD(+) = pyruvate + NADH + H(+)</text>
        <dbReference type="Rhea" id="RHEA:23444"/>
        <dbReference type="ChEBI" id="CHEBI:15361"/>
        <dbReference type="ChEBI" id="CHEBI:15378"/>
        <dbReference type="ChEBI" id="CHEBI:16651"/>
        <dbReference type="ChEBI" id="CHEBI:57540"/>
        <dbReference type="ChEBI" id="CHEBI:57945"/>
        <dbReference type="EC" id="1.1.1.27"/>
    </reaction>
</comment>
<dbReference type="UniPathway" id="UPA00554">
    <property type="reaction ID" value="UER00611"/>
</dbReference>
<dbReference type="Proteomes" id="UP000184245">
    <property type="component" value="Unassembled WGS sequence"/>
</dbReference>
<protein>
    <recommendedName>
        <fullName evidence="3 7">L-lactate dehydrogenase</fullName>
        <shortName evidence="7">L-LDH</shortName>
        <ecNumber evidence="3 7">1.1.1.27</ecNumber>
    </recommendedName>
</protein>
<feature type="binding site" evidence="10">
    <location>
        <begin position="14"/>
        <end position="19"/>
    </location>
    <ligand>
        <name>NAD(+)</name>
        <dbReference type="ChEBI" id="CHEBI:57540"/>
    </ligand>
</feature>
<feature type="binding site" evidence="7">
    <location>
        <position position="18"/>
    </location>
    <ligand>
        <name>NAD(+)</name>
        <dbReference type="ChEBI" id="CHEBI:57540"/>
    </ligand>
</feature>
<evidence type="ECO:0000259" key="11">
    <source>
        <dbReference type="Pfam" id="PF00056"/>
    </source>
</evidence>
<feature type="binding site" evidence="7">
    <location>
        <position position="44"/>
    </location>
    <ligand>
        <name>NAD(+)</name>
        <dbReference type="ChEBI" id="CHEBI:57540"/>
    </ligand>
</feature>
<feature type="binding site" evidence="7">
    <location>
        <begin position="124"/>
        <end position="127"/>
    </location>
    <ligand>
        <name>substrate</name>
    </ligand>
</feature>
<dbReference type="SUPFAM" id="SSF51735">
    <property type="entry name" value="NAD(P)-binding Rossmann-fold domains"/>
    <property type="match status" value="1"/>
</dbReference>
<dbReference type="InterPro" id="IPR036291">
    <property type="entry name" value="NAD(P)-bd_dom_sf"/>
</dbReference>
<dbReference type="EC" id="1.1.1.27" evidence="3 7"/>
<dbReference type="Gene3D" id="3.90.110.10">
    <property type="entry name" value="Lactate dehydrogenase/glycoside hydrolase, family 4, C-terminal"/>
    <property type="match status" value="1"/>
</dbReference>
<feature type="binding site" evidence="7 9">
    <location>
        <position position="92"/>
    </location>
    <ligand>
        <name>substrate</name>
    </ligand>
</feature>
<accession>A0A1M4Y132</accession>
<feature type="binding site" evidence="9">
    <location>
        <position position="86"/>
    </location>
    <ligand>
        <name>substrate</name>
    </ligand>
</feature>
<feature type="binding site" evidence="7">
    <location>
        <position position="233"/>
    </location>
    <ligand>
        <name>substrate</name>
    </ligand>
</feature>
<dbReference type="Pfam" id="PF02866">
    <property type="entry name" value="Ldh_1_C"/>
    <property type="match status" value="1"/>
</dbReference>
<dbReference type="NCBIfam" id="NF000824">
    <property type="entry name" value="PRK00066.1"/>
    <property type="match status" value="1"/>
</dbReference>
<feature type="binding site" evidence="7">
    <location>
        <begin position="152"/>
        <end position="155"/>
    </location>
    <ligand>
        <name>substrate</name>
    </ligand>
</feature>
<feature type="binding site" evidence="7">
    <location>
        <position position="105"/>
    </location>
    <ligand>
        <name>NAD(+)</name>
        <dbReference type="ChEBI" id="CHEBI:57540"/>
    </ligand>
</feature>
<evidence type="ECO:0000256" key="3">
    <source>
        <dbReference type="ARBA" id="ARBA00012967"/>
    </source>
</evidence>
<comment type="subunit">
    <text evidence="7">Homotetramer.</text>
</comment>
<dbReference type="STRING" id="1122155.SAMN02745158_02182"/>
<dbReference type="AlphaFoldDB" id="A0A1M4Y132"/>
<dbReference type="InterPro" id="IPR022383">
    <property type="entry name" value="Lactate/malate_DH_C"/>
</dbReference>
<feature type="binding site" evidence="7 10">
    <location>
        <position position="39"/>
    </location>
    <ligand>
        <name>NAD(+)</name>
        <dbReference type="ChEBI" id="CHEBI:57540"/>
    </ligand>
</feature>
<dbReference type="PROSITE" id="PS00064">
    <property type="entry name" value="L_LDH"/>
    <property type="match status" value="1"/>
</dbReference>
<evidence type="ECO:0000256" key="6">
    <source>
        <dbReference type="ARBA" id="ARBA00049258"/>
    </source>
</evidence>
<dbReference type="InterPro" id="IPR001236">
    <property type="entry name" value="Lactate/malate_DH_N"/>
</dbReference>
<feature type="binding site" evidence="7 10">
    <location>
        <begin position="122"/>
        <end position="124"/>
    </location>
    <ligand>
        <name>NAD(+)</name>
        <dbReference type="ChEBI" id="CHEBI:57540"/>
    </ligand>
</feature>
<dbReference type="NCBIfam" id="NF004863">
    <property type="entry name" value="PRK06223.1"/>
    <property type="match status" value="1"/>
</dbReference>
<comment type="function">
    <text evidence="7">Catalyzes the conversion of lactate to pyruvate.</text>
</comment>
<feature type="binding site" evidence="10">
    <location>
        <position position="99"/>
    </location>
    <ligand>
        <name>NAD(+)</name>
        <dbReference type="ChEBI" id="CHEBI:57540"/>
    </ligand>
</feature>
<evidence type="ECO:0000256" key="7">
    <source>
        <dbReference type="HAMAP-Rule" id="MF_00488"/>
    </source>
</evidence>
<keyword evidence="4 7" id="KW-0560">Oxidoreductase</keyword>
<dbReference type="FunFam" id="3.40.50.720:FF:000018">
    <property type="entry name" value="Malate dehydrogenase"/>
    <property type="match status" value="1"/>
</dbReference>
<dbReference type="InterPro" id="IPR001557">
    <property type="entry name" value="L-lactate/malate_DH"/>
</dbReference>
<keyword evidence="7" id="KW-0963">Cytoplasm</keyword>
<proteinExistence type="inferred from homology"/>
<dbReference type="Gene3D" id="3.40.50.720">
    <property type="entry name" value="NAD(P)-binding Rossmann-like Domain"/>
    <property type="match status" value="1"/>
</dbReference>
<dbReference type="InterPro" id="IPR011304">
    <property type="entry name" value="L-lactate_DH"/>
</dbReference>
<name>A0A1M4Y132_9CLOT</name>
<feature type="binding site" evidence="9">
    <location>
        <position position="124"/>
    </location>
    <ligand>
        <name>substrate</name>
    </ligand>
</feature>
<dbReference type="InterPro" id="IPR015955">
    <property type="entry name" value="Lactate_DH/Glyco_Ohase_4_C"/>
</dbReference>
<dbReference type="GO" id="GO:0005737">
    <property type="term" value="C:cytoplasm"/>
    <property type="evidence" value="ECO:0007669"/>
    <property type="project" value="UniProtKB-SubCell"/>
</dbReference>
<evidence type="ECO:0000313" key="13">
    <source>
        <dbReference type="EMBL" id="SHE99283.1"/>
    </source>
</evidence>
<evidence type="ECO:0000256" key="10">
    <source>
        <dbReference type="PIRSR" id="PIRSR000102-3"/>
    </source>
</evidence>
<comment type="caution">
    <text evidence="7">Lacks conserved residue(s) required for the propagation of feature annotation.</text>
</comment>
<dbReference type="HAMAP" id="MF_00488">
    <property type="entry name" value="Lactate_dehydrog"/>
    <property type="match status" value="1"/>
</dbReference>
<dbReference type="GO" id="GO:0004459">
    <property type="term" value="F:L-lactate dehydrogenase (NAD+) activity"/>
    <property type="evidence" value="ECO:0007669"/>
    <property type="project" value="UniProtKB-UniRule"/>
</dbReference>
<dbReference type="OrthoDB" id="9802969at2"/>
<feature type="active site" description="Proton acceptor" evidence="7 8">
    <location>
        <position position="179"/>
    </location>
</feature>
<dbReference type="PIRSF" id="PIRSF000102">
    <property type="entry name" value="Lac_mal_DH"/>
    <property type="match status" value="1"/>
</dbReference>